<comment type="caution">
    <text evidence="7">Lacks conserved residue(s) required for the propagation of feature annotation.</text>
</comment>
<comment type="similarity">
    <text evidence="2">Belongs to the GMC oxidoreductase family.</text>
</comment>
<keyword evidence="3" id="KW-0285">Flavoprotein</keyword>
<evidence type="ECO:0000259" key="9">
    <source>
        <dbReference type="PROSITE" id="PS51635"/>
    </source>
</evidence>
<evidence type="ECO:0000256" key="4">
    <source>
        <dbReference type="ARBA" id="ARBA00022827"/>
    </source>
</evidence>
<feature type="active site" description="Nucleophile" evidence="7">
    <location>
        <position position="57"/>
    </location>
</feature>
<dbReference type="PANTHER" id="PTHR47470:SF1">
    <property type="entry name" value="FAD-DEPENDENT OXIDOREDUCTASE 2 FAD BINDING DOMAIN-CONTAINING PROTEIN"/>
    <property type="match status" value="1"/>
</dbReference>
<evidence type="ECO:0000256" key="6">
    <source>
        <dbReference type="ARBA" id="ARBA00023098"/>
    </source>
</evidence>
<evidence type="ECO:0000313" key="10">
    <source>
        <dbReference type="EMBL" id="SDK98525.1"/>
    </source>
</evidence>
<proteinExistence type="inferred from homology"/>
<reference evidence="10 11" key="1">
    <citation type="submission" date="2016-10" db="EMBL/GenBank/DDBJ databases">
        <authorList>
            <person name="de Groot N.N."/>
        </authorList>
    </citation>
    <scope>NUCLEOTIDE SEQUENCE [LARGE SCALE GENOMIC DNA]</scope>
    <source>
        <strain evidence="10 11">DSM 25186</strain>
    </source>
</reference>
<keyword evidence="5" id="KW-0560">Oxidoreductase</keyword>
<evidence type="ECO:0000256" key="5">
    <source>
        <dbReference type="ARBA" id="ARBA00023002"/>
    </source>
</evidence>
<protein>
    <submittedName>
        <fullName evidence="10">Patatin-like phospholipase</fullName>
    </submittedName>
</protein>
<dbReference type="Proteomes" id="UP000198510">
    <property type="component" value="Unassembled WGS sequence"/>
</dbReference>
<keyword evidence="7" id="KW-0378">Hydrolase</keyword>
<feature type="short sequence motif" description="GXSXG" evidence="7">
    <location>
        <begin position="55"/>
        <end position="59"/>
    </location>
</feature>
<dbReference type="EMBL" id="FNFO01000004">
    <property type="protein sequence ID" value="SDK98525.1"/>
    <property type="molecule type" value="Genomic_DNA"/>
</dbReference>
<keyword evidence="7" id="KW-0442">Lipid degradation</keyword>
<name>A0A1G9GD78_9BACT</name>
<dbReference type="OrthoDB" id="2339873at2"/>
<dbReference type="GO" id="GO:0016491">
    <property type="term" value="F:oxidoreductase activity"/>
    <property type="evidence" value="ECO:0007669"/>
    <property type="project" value="UniProtKB-KW"/>
</dbReference>
<dbReference type="PROSITE" id="PS51635">
    <property type="entry name" value="PNPLA"/>
    <property type="match status" value="1"/>
</dbReference>
<gene>
    <name evidence="10" type="ORF">SAMN05421823_10469</name>
</gene>
<feature type="domain" description="PNPLA" evidence="9">
    <location>
        <begin position="24"/>
        <end position="195"/>
    </location>
</feature>
<dbReference type="InterPro" id="IPR002641">
    <property type="entry name" value="PNPLA_dom"/>
</dbReference>
<evidence type="ECO:0000256" key="3">
    <source>
        <dbReference type="ARBA" id="ARBA00022630"/>
    </source>
</evidence>
<feature type="region of interest" description="Disordered" evidence="8">
    <location>
        <begin position="1"/>
        <end position="21"/>
    </location>
</feature>
<evidence type="ECO:0000256" key="2">
    <source>
        <dbReference type="ARBA" id="ARBA00010790"/>
    </source>
</evidence>
<dbReference type="InterPro" id="IPR016035">
    <property type="entry name" value="Acyl_Trfase/lysoPLipase"/>
</dbReference>
<organism evidence="10 11">
    <name type="scientific">Catalinimonas alkaloidigena</name>
    <dbReference type="NCBI Taxonomy" id="1075417"/>
    <lineage>
        <taxon>Bacteria</taxon>
        <taxon>Pseudomonadati</taxon>
        <taxon>Bacteroidota</taxon>
        <taxon>Cytophagia</taxon>
        <taxon>Cytophagales</taxon>
        <taxon>Catalimonadaceae</taxon>
        <taxon>Catalinimonas</taxon>
    </lineage>
</organism>
<dbReference type="Gene3D" id="3.40.1090.10">
    <property type="entry name" value="Cytosolic phospholipase A2 catalytic domain"/>
    <property type="match status" value="1"/>
</dbReference>
<evidence type="ECO:0000256" key="8">
    <source>
        <dbReference type="SAM" id="MobiDB-lite"/>
    </source>
</evidence>
<sequence length="514" mass="55989">MNATQSHRVWGSPPAGDQGPRRALVLAGGGMRVAYQAGVLQALDEAGLCFHHADGTSGGTLNLAMLFSGLTPTAMADRWQTLPVRKFVSLLPLPEYLRGPNVPALGDADGIERHVLPHLGIDVAKIRAATGMVGTFNVCNYGRKTNEAIPHADVELPLLVAGVSLPMLMPAVTWRGASYVDAVWIKDANLMEAVKRGAEEIWLVWCIGNHPQYLDGPFNQYVHMIEMSANGVLFEEFDRIRDLNERIARGEPAYGQTRPIRLHVIRPAVPLPLDPDFYVNRIDAATLISLGYADAKTYLETRSEAGIAWTPEATAMQALRPGIAFRETMEGWFHLGSTEPHEGAARGKAAGTKLALHAAIYLHDLDAFVEDADHAGHLTGRVAVPGWGEALPGWRGKFNLFTPTNDPTHKRMVYELAFVHDGQPYYLAGHKDVRDDPGFDLLSDTTTLYITLHRGTDATGPVVGAGILKLSLGELTRLLRSLHAINGEHLGQSAALLARFGQFFAGALWEQYVA</sequence>
<dbReference type="GO" id="GO:0016042">
    <property type="term" value="P:lipid catabolic process"/>
    <property type="evidence" value="ECO:0007669"/>
    <property type="project" value="UniProtKB-UniRule"/>
</dbReference>
<dbReference type="STRING" id="1075417.SAMN05421823_10469"/>
<keyword evidence="6 7" id="KW-0443">Lipid metabolism</keyword>
<feature type="active site" description="Proton acceptor" evidence="7">
    <location>
        <position position="181"/>
    </location>
</feature>
<dbReference type="AlphaFoldDB" id="A0A1G9GD78"/>
<dbReference type="SUPFAM" id="SSF52151">
    <property type="entry name" value="FabD/lysophospholipase-like"/>
    <property type="match status" value="1"/>
</dbReference>
<keyword evidence="4" id="KW-0274">FAD</keyword>
<dbReference type="GO" id="GO:0016787">
    <property type="term" value="F:hydrolase activity"/>
    <property type="evidence" value="ECO:0007669"/>
    <property type="project" value="UniProtKB-UniRule"/>
</dbReference>
<dbReference type="PANTHER" id="PTHR47470">
    <property type="entry name" value="CHOLESTEROL OXIDASE"/>
    <property type="match status" value="1"/>
</dbReference>
<keyword evidence="11" id="KW-1185">Reference proteome</keyword>
<dbReference type="Pfam" id="PF01734">
    <property type="entry name" value="Patatin"/>
    <property type="match status" value="1"/>
</dbReference>
<dbReference type="InterPro" id="IPR052542">
    <property type="entry name" value="Cholesterol_Oxidase"/>
</dbReference>
<evidence type="ECO:0000313" key="11">
    <source>
        <dbReference type="Proteomes" id="UP000198510"/>
    </source>
</evidence>
<comment type="cofactor">
    <cofactor evidence="1">
        <name>FAD</name>
        <dbReference type="ChEBI" id="CHEBI:57692"/>
    </cofactor>
</comment>
<evidence type="ECO:0000256" key="1">
    <source>
        <dbReference type="ARBA" id="ARBA00001974"/>
    </source>
</evidence>
<evidence type="ECO:0000256" key="7">
    <source>
        <dbReference type="PROSITE-ProRule" id="PRU01161"/>
    </source>
</evidence>
<accession>A0A1G9GD78</accession>
<dbReference type="RefSeq" id="WP_089681856.1">
    <property type="nucleotide sequence ID" value="NZ_FNFO01000004.1"/>
</dbReference>